<evidence type="ECO:0000256" key="2">
    <source>
        <dbReference type="SAM" id="MobiDB-lite"/>
    </source>
</evidence>
<dbReference type="OrthoDB" id="6022at2759"/>
<comment type="similarity">
    <text evidence="1">Belongs to the CWC26 family.</text>
</comment>
<evidence type="ECO:0008006" key="5">
    <source>
        <dbReference type="Google" id="ProtNLM"/>
    </source>
</evidence>
<dbReference type="FunCoup" id="A0A0C3FKJ8">
    <property type="interactions" value="90"/>
</dbReference>
<dbReference type="Pfam" id="PF09736">
    <property type="entry name" value="Bud13"/>
    <property type="match status" value="1"/>
</dbReference>
<accession>A0A0C3FKJ8</accession>
<dbReference type="InterPro" id="IPR018609">
    <property type="entry name" value="Bud13"/>
</dbReference>
<feature type="region of interest" description="Disordered" evidence="2">
    <location>
        <begin position="86"/>
        <end position="120"/>
    </location>
</feature>
<evidence type="ECO:0000313" key="4">
    <source>
        <dbReference type="Proteomes" id="UP000054166"/>
    </source>
</evidence>
<dbReference type="AlphaFoldDB" id="A0A0C3FKJ8"/>
<dbReference type="InParanoid" id="A0A0C3FKJ8"/>
<dbReference type="InterPro" id="IPR051112">
    <property type="entry name" value="CWC26_splicing_factor"/>
</dbReference>
<organism evidence="3 4">
    <name type="scientific">Piloderma croceum (strain F 1598)</name>
    <dbReference type="NCBI Taxonomy" id="765440"/>
    <lineage>
        <taxon>Eukaryota</taxon>
        <taxon>Fungi</taxon>
        <taxon>Dikarya</taxon>
        <taxon>Basidiomycota</taxon>
        <taxon>Agaricomycotina</taxon>
        <taxon>Agaricomycetes</taxon>
        <taxon>Agaricomycetidae</taxon>
        <taxon>Atheliales</taxon>
        <taxon>Atheliaceae</taxon>
        <taxon>Piloderma</taxon>
    </lineage>
</organism>
<feature type="compositionally biased region" description="Low complexity" evidence="2">
    <location>
        <begin position="36"/>
        <end position="52"/>
    </location>
</feature>
<dbReference type="PANTHER" id="PTHR31809:SF0">
    <property type="entry name" value="BUD13 HOMOLOG"/>
    <property type="match status" value="1"/>
</dbReference>
<gene>
    <name evidence="3" type="ORF">PILCRDRAFT_534187</name>
</gene>
<reference evidence="4" key="2">
    <citation type="submission" date="2015-01" db="EMBL/GenBank/DDBJ databases">
        <title>Evolutionary Origins and Diversification of the Mycorrhizal Mutualists.</title>
        <authorList>
            <consortium name="DOE Joint Genome Institute"/>
            <consortium name="Mycorrhizal Genomics Consortium"/>
            <person name="Kohler A."/>
            <person name="Kuo A."/>
            <person name="Nagy L.G."/>
            <person name="Floudas D."/>
            <person name="Copeland A."/>
            <person name="Barry K.W."/>
            <person name="Cichocki N."/>
            <person name="Veneault-Fourrey C."/>
            <person name="LaButti K."/>
            <person name="Lindquist E.A."/>
            <person name="Lipzen A."/>
            <person name="Lundell T."/>
            <person name="Morin E."/>
            <person name="Murat C."/>
            <person name="Riley R."/>
            <person name="Ohm R."/>
            <person name="Sun H."/>
            <person name="Tunlid A."/>
            <person name="Henrissat B."/>
            <person name="Grigoriev I.V."/>
            <person name="Hibbett D.S."/>
            <person name="Martin F."/>
        </authorList>
    </citation>
    <scope>NUCLEOTIDE SEQUENCE [LARGE SCALE GENOMIC DNA]</scope>
    <source>
        <strain evidence="4">F 1598</strain>
    </source>
</reference>
<dbReference type="GO" id="GO:0000398">
    <property type="term" value="P:mRNA splicing, via spliceosome"/>
    <property type="evidence" value="ECO:0007669"/>
    <property type="project" value="TreeGrafter"/>
</dbReference>
<dbReference type="GO" id="GO:0005684">
    <property type="term" value="C:U2-type spliceosomal complex"/>
    <property type="evidence" value="ECO:0007669"/>
    <property type="project" value="TreeGrafter"/>
</dbReference>
<evidence type="ECO:0000256" key="1">
    <source>
        <dbReference type="ARBA" id="ARBA00011069"/>
    </source>
</evidence>
<dbReference type="GO" id="GO:0070274">
    <property type="term" value="C:RES complex"/>
    <property type="evidence" value="ECO:0007669"/>
    <property type="project" value="TreeGrafter"/>
</dbReference>
<dbReference type="STRING" id="765440.A0A0C3FKJ8"/>
<feature type="region of interest" description="Disordered" evidence="2">
    <location>
        <begin position="171"/>
        <end position="195"/>
    </location>
</feature>
<evidence type="ECO:0000313" key="3">
    <source>
        <dbReference type="EMBL" id="KIM80484.1"/>
    </source>
</evidence>
<keyword evidence="4" id="KW-1185">Reference proteome</keyword>
<dbReference type="GO" id="GO:0003723">
    <property type="term" value="F:RNA binding"/>
    <property type="evidence" value="ECO:0007669"/>
    <property type="project" value="TreeGrafter"/>
</dbReference>
<dbReference type="HOGENOM" id="CLU_024195_0_1_1"/>
<feature type="region of interest" description="Disordered" evidence="2">
    <location>
        <begin position="22"/>
        <end position="64"/>
    </location>
</feature>
<sequence length="327" mass="36519">MSMQAYLAQKYMTGPKADAILARAAPKKKKKRKAESSMPASGSGSAMIVDADGGWGDEGKDDVGDDDLAEAVVEKDRGFKKRRVEGGSNWETVQPGIKEESLPADEQPTVVEDTSSTPFLGGLLTSDQLRKALPQSKGKAAEATQEEIEAAQETIYRDAQGRIIDTKAAKAEAARKKREKEERESQKMEWGKGLVQREDQEKKRLELEKQKTKGFARYADDKELNEDMKAQDRWNDPAAAFLTVSCRCCLALGWAQYTLILQKKTTKGPRKPQYSGPLPPPNRFGIKPGYRWDGVDRGNGFEKKLFQHANERKRRGAESYQWGAEDM</sequence>
<dbReference type="Proteomes" id="UP000054166">
    <property type="component" value="Unassembled WGS sequence"/>
</dbReference>
<protein>
    <recommendedName>
        <fullName evidence="5">Pre-mRNA-splicing factor CWC26</fullName>
    </recommendedName>
</protein>
<dbReference type="EMBL" id="KN833004">
    <property type="protein sequence ID" value="KIM80484.1"/>
    <property type="molecule type" value="Genomic_DNA"/>
</dbReference>
<dbReference type="PANTHER" id="PTHR31809">
    <property type="entry name" value="BUD13 HOMOLOG"/>
    <property type="match status" value="1"/>
</dbReference>
<proteinExistence type="inferred from homology"/>
<feature type="region of interest" description="Disordered" evidence="2">
    <location>
        <begin position="265"/>
        <end position="285"/>
    </location>
</feature>
<name>A0A0C3FKJ8_PILCF</name>
<reference evidence="3 4" key="1">
    <citation type="submission" date="2014-04" db="EMBL/GenBank/DDBJ databases">
        <authorList>
            <consortium name="DOE Joint Genome Institute"/>
            <person name="Kuo A."/>
            <person name="Tarkka M."/>
            <person name="Buscot F."/>
            <person name="Kohler A."/>
            <person name="Nagy L.G."/>
            <person name="Floudas D."/>
            <person name="Copeland A."/>
            <person name="Barry K.W."/>
            <person name="Cichocki N."/>
            <person name="Veneault-Fourrey C."/>
            <person name="LaButti K."/>
            <person name="Lindquist E.A."/>
            <person name="Lipzen A."/>
            <person name="Lundell T."/>
            <person name="Morin E."/>
            <person name="Murat C."/>
            <person name="Sun H."/>
            <person name="Tunlid A."/>
            <person name="Henrissat B."/>
            <person name="Grigoriev I.V."/>
            <person name="Hibbett D.S."/>
            <person name="Martin F."/>
            <person name="Nordberg H.P."/>
            <person name="Cantor M.N."/>
            <person name="Hua S.X."/>
        </authorList>
    </citation>
    <scope>NUCLEOTIDE SEQUENCE [LARGE SCALE GENOMIC DNA]</scope>
    <source>
        <strain evidence="3 4">F 1598</strain>
    </source>
</reference>